<organism evidence="1">
    <name type="scientific">freshwater metagenome</name>
    <dbReference type="NCBI Taxonomy" id="449393"/>
    <lineage>
        <taxon>unclassified sequences</taxon>
        <taxon>metagenomes</taxon>
        <taxon>ecological metagenomes</taxon>
    </lineage>
</organism>
<accession>A0A6J5Z913</accession>
<sequence>MKKLIKPISLIAQLAIVAAMTTVVVTSANANQTFTGTEDNVIDITPIKAASILTFSYEGDGVFTASPVDSAGTEGLSYSLEIGSFTGTYFQKTPSKPITALSIKGEGQWSVKISPLKSAPVLGAKMGSGNGTSVISIGKATTASKRITWKHDGEGVFVVTPISAKGVASFPLFLKIGAYNGTVIMKSGVQYFEVKADGNWSYSIK</sequence>
<protein>
    <submittedName>
        <fullName evidence="1">Unannotated protein</fullName>
    </submittedName>
</protein>
<name>A0A6J5Z913_9ZZZZ</name>
<dbReference type="AlphaFoldDB" id="A0A6J5Z913"/>
<gene>
    <name evidence="1" type="ORF">UFOPK3775_00765</name>
</gene>
<proteinExistence type="predicted"/>
<evidence type="ECO:0000313" key="1">
    <source>
        <dbReference type="EMBL" id="CAB4339044.1"/>
    </source>
</evidence>
<reference evidence="1" key="1">
    <citation type="submission" date="2020-05" db="EMBL/GenBank/DDBJ databases">
        <authorList>
            <person name="Chiriac C."/>
            <person name="Salcher M."/>
            <person name="Ghai R."/>
            <person name="Kavagutti S V."/>
        </authorList>
    </citation>
    <scope>NUCLEOTIDE SEQUENCE</scope>
</reference>
<dbReference type="EMBL" id="CAESAK010000091">
    <property type="protein sequence ID" value="CAB4339044.1"/>
    <property type="molecule type" value="Genomic_DNA"/>
</dbReference>